<dbReference type="Gene3D" id="2.40.50.140">
    <property type="entry name" value="Nucleic acid-binding proteins"/>
    <property type="match status" value="1"/>
</dbReference>
<evidence type="ECO:0000313" key="1">
    <source>
        <dbReference type="EMBL" id="KAJ5072710.1"/>
    </source>
</evidence>
<keyword evidence="2" id="KW-1185">Reference proteome</keyword>
<evidence type="ECO:0000313" key="2">
    <source>
        <dbReference type="Proteomes" id="UP001149090"/>
    </source>
</evidence>
<dbReference type="Proteomes" id="UP001149090">
    <property type="component" value="Unassembled WGS sequence"/>
</dbReference>
<dbReference type="AlphaFoldDB" id="A0A9Q0LKB5"/>
<dbReference type="OrthoDB" id="77828at2759"/>
<comment type="caution">
    <text evidence="1">The sequence shown here is derived from an EMBL/GenBank/DDBJ whole genome shotgun (WGS) entry which is preliminary data.</text>
</comment>
<organism evidence="1 2">
    <name type="scientific">Anaeramoeba ignava</name>
    <name type="common">Anaerobic marine amoeba</name>
    <dbReference type="NCBI Taxonomy" id="1746090"/>
    <lineage>
        <taxon>Eukaryota</taxon>
        <taxon>Metamonada</taxon>
        <taxon>Anaeramoebidae</taxon>
        <taxon>Anaeramoeba</taxon>
    </lineage>
</organism>
<accession>A0A9Q0LKB5</accession>
<dbReference type="InterPro" id="IPR012340">
    <property type="entry name" value="NA-bd_OB-fold"/>
</dbReference>
<name>A0A9Q0LKB5_ANAIG</name>
<protein>
    <submittedName>
        <fullName evidence="1">Cst complex subunit stn1</fullName>
    </submittedName>
</protein>
<dbReference type="EMBL" id="JAPDFW010000080">
    <property type="protein sequence ID" value="KAJ5072710.1"/>
    <property type="molecule type" value="Genomic_DNA"/>
</dbReference>
<gene>
    <name evidence="1" type="ORF">M0811_09407</name>
</gene>
<proteinExistence type="predicted"/>
<reference evidence="1" key="1">
    <citation type="submission" date="2022-10" db="EMBL/GenBank/DDBJ databases">
        <title>Novel sulphate-reducing endosymbionts in the free-living metamonad Anaeramoeba.</title>
        <authorList>
            <person name="Jerlstrom-Hultqvist J."/>
            <person name="Cepicka I."/>
            <person name="Gallot-Lavallee L."/>
            <person name="Salas-Leiva D."/>
            <person name="Curtis B.A."/>
            <person name="Zahonova K."/>
            <person name="Pipaliya S."/>
            <person name="Dacks J."/>
            <person name="Roger A.J."/>
        </authorList>
    </citation>
    <scope>NUCLEOTIDE SEQUENCE</scope>
    <source>
        <strain evidence="1">BMAN</strain>
    </source>
</reference>
<sequence length="404" mass="48013">MEQNFLNNFFSNPFLWGLDPIFNCYPKLFIKHIMKNIKKLEEGFYFFKKSNSIKEYLHPICKVEIFGFVIEFIPQQSFDECILDDGTGTIKCILNHGKNQENSTNYLLLHQLLVVRGTLKFYKEIELKIEEHNIISDPNAQSLFILERIDYYNQVISKPFQIDDNLKLQIEENLPLFYPDSHNKIQSILTNINAIKIKDQLFFHQFQNIESFLNKFTMFIIKTFFDNISFTLDSLFQNQHLVDVLLILSERNFQSTQIDTIFEQNSTNQSNLNEDFGKQENSIIKNISIQSNQKKIVCNLKIVDCNERIWNLMEGILDYLIQINFIRENSESKFYYVMIPLKNQVLSIFIQSKRFPLSFQQISSQIKQNKQFSFVSQFQIKKALKNLEKNSFIYQSKFDNYFIM</sequence>